<protein>
    <submittedName>
        <fullName evidence="2">Uncharacterized protein</fullName>
    </submittedName>
</protein>
<keyword evidence="1" id="KW-0812">Transmembrane</keyword>
<reference evidence="2 3" key="1">
    <citation type="journal article" date="2014" name="Nature">
        <title>An environmental bacterial taxon with a large and distinct metabolic repertoire.</title>
        <authorList>
            <person name="Wilson M.C."/>
            <person name="Mori T."/>
            <person name="Ruckert C."/>
            <person name="Uria A.R."/>
            <person name="Helf M.J."/>
            <person name="Takada K."/>
            <person name="Gernert C."/>
            <person name="Steffens U.A."/>
            <person name="Heycke N."/>
            <person name="Schmitt S."/>
            <person name="Rinke C."/>
            <person name="Helfrich E.J."/>
            <person name="Brachmann A.O."/>
            <person name="Gurgui C."/>
            <person name="Wakimoto T."/>
            <person name="Kracht M."/>
            <person name="Crusemann M."/>
            <person name="Hentschel U."/>
            <person name="Abe I."/>
            <person name="Matsunaga S."/>
            <person name="Kalinowski J."/>
            <person name="Takeyama H."/>
            <person name="Piel J."/>
        </authorList>
    </citation>
    <scope>NUCLEOTIDE SEQUENCE [LARGE SCALE GENOMIC DNA]</scope>
    <source>
        <strain evidence="3">TSY2</strain>
    </source>
</reference>
<name>W4MA91_9BACT</name>
<sequence length="138" mass="15380">MIGLAVLVGIAIIVMIVANPIVSAILRSERHTLLSNKVMLITMKKRGTSELKTFPVDYLREAGTVYAGADSGWWKHLEGGAQVRMLIQGNERVGWAMPILDEPGRTTAGFKKLRPWTYKRALWTDSVFIEIRVQDGAN</sequence>
<feature type="transmembrane region" description="Helical" evidence="1">
    <location>
        <begin position="6"/>
        <end position="26"/>
    </location>
</feature>
<accession>W4MA91</accession>
<dbReference type="EMBL" id="AZHX01000523">
    <property type="protein sequence ID" value="ETX07128.1"/>
    <property type="molecule type" value="Genomic_DNA"/>
</dbReference>
<evidence type="ECO:0000256" key="1">
    <source>
        <dbReference type="SAM" id="Phobius"/>
    </source>
</evidence>
<evidence type="ECO:0000313" key="2">
    <source>
        <dbReference type="EMBL" id="ETX07128.1"/>
    </source>
</evidence>
<comment type="caution">
    <text evidence="2">The sequence shown here is derived from an EMBL/GenBank/DDBJ whole genome shotgun (WGS) entry which is preliminary data.</text>
</comment>
<dbReference type="HOGENOM" id="CLU_1851463_0_0_7"/>
<keyword evidence="1" id="KW-1133">Transmembrane helix</keyword>
<keyword evidence="1" id="KW-0472">Membrane</keyword>
<evidence type="ECO:0000313" key="3">
    <source>
        <dbReference type="Proteomes" id="UP000019140"/>
    </source>
</evidence>
<proteinExistence type="predicted"/>
<organism evidence="2 3">
    <name type="scientific">Candidatus Entotheonella gemina</name>
    <dbReference type="NCBI Taxonomy" id="1429439"/>
    <lineage>
        <taxon>Bacteria</taxon>
        <taxon>Pseudomonadati</taxon>
        <taxon>Nitrospinota/Tectimicrobiota group</taxon>
        <taxon>Candidatus Tectimicrobiota</taxon>
        <taxon>Candidatus Entotheonellia</taxon>
        <taxon>Candidatus Entotheonellales</taxon>
        <taxon>Candidatus Entotheonellaceae</taxon>
        <taxon>Candidatus Entotheonella</taxon>
    </lineage>
</organism>
<dbReference type="AlphaFoldDB" id="W4MA91"/>
<keyword evidence="3" id="KW-1185">Reference proteome</keyword>
<gene>
    <name evidence="2" type="ORF">ETSY2_13040</name>
</gene>
<dbReference type="Proteomes" id="UP000019140">
    <property type="component" value="Unassembled WGS sequence"/>
</dbReference>